<dbReference type="AlphaFoldDB" id="A0AAD2CIN8"/>
<reference evidence="1" key="1">
    <citation type="submission" date="2023-08" db="EMBL/GenBank/DDBJ databases">
        <authorList>
            <person name="Audoor S."/>
            <person name="Bilcke G."/>
        </authorList>
    </citation>
    <scope>NUCLEOTIDE SEQUENCE</scope>
</reference>
<evidence type="ECO:0000313" key="1">
    <source>
        <dbReference type="EMBL" id="CAJ1932559.1"/>
    </source>
</evidence>
<dbReference type="Proteomes" id="UP001295423">
    <property type="component" value="Unassembled WGS sequence"/>
</dbReference>
<evidence type="ECO:0000313" key="2">
    <source>
        <dbReference type="Proteomes" id="UP001295423"/>
    </source>
</evidence>
<keyword evidence="2" id="KW-1185">Reference proteome</keyword>
<sequence length="177" mass="19745">MTGTKQVNRTVEDLGSAITGSKKRISWTFLFGEEERTVVLLWSKNSGTRQVTEGGNKIDYVYEETKTGNFFFHKWDSRDVKLHIIASSRTPAKCKKVLCDNFIEFELIVNGQPFSKLPHQDGTPLPSEKGPGPHGIFDVVYPQGYDVNFTKEAPCPSHGKGDLHSVVLPSYPPIPAH</sequence>
<accession>A0AAD2CIN8</accession>
<gene>
    <name evidence="1" type="ORF">CYCCA115_LOCUS2897</name>
</gene>
<proteinExistence type="predicted"/>
<dbReference type="EMBL" id="CAKOGP040000224">
    <property type="protein sequence ID" value="CAJ1932559.1"/>
    <property type="molecule type" value="Genomic_DNA"/>
</dbReference>
<protein>
    <submittedName>
        <fullName evidence="1">Uncharacterized protein</fullName>
    </submittedName>
</protein>
<name>A0AAD2CIN8_9STRA</name>
<organism evidence="1 2">
    <name type="scientific">Cylindrotheca closterium</name>
    <dbReference type="NCBI Taxonomy" id="2856"/>
    <lineage>
        <taxon>Eukaryota</taxon>
        <taxon>Sar</taxon>
        <taxon>Stramenopiles</taxon>
        <taxon>Ochrophyta</taxon>
        <taxon>Bacillariophyta</taxon>
        <taxon>Bacillariophyceae</taxon>
        <taxon>Bacillariophycidae</taxon>
        <taxon>Bacillariales</taxon>
        <taxon>Bacillariaceae</taxon>
        <taxon>Cylindrotheca</taxon>
    </lineage>
</organism>
<comment type="caution">
    <text evidence="1">The sequence shown here is derived from an EMBL/GenBank/DDBJ whole genome shotgun (WGS) entry which is preliminary data.</text>
</comment>